<dbReference type="Gene3D" id="2.60.120.10">
    <property type="entry name" value="Jelly Rolls"/>
    <property type="match status" value="1"/>
</dbReference>
<evidence type="ECO:0000313" key="1">
    <source>
        <dbReference type="EMBL" id="SUN65047.1"/>
    </source>
</evidence>
<sequence>MATLIIAKDIAACHEAGQSICYIEKGTLITPAARDEAKKWGISFETCPPKEEASHHQSLDNISSDDLLALLKKMLMGTKETCQREDLPYRCVSHSNGLKMVRGSSVRMDDFDTGTPEAVVGFQELVGKDESKMSAGFLTIDQSSFAWDLPYEEIDYVISGTVSISIDGQTYVAREGDVIYVPSGSHVILGSPDKAKLFYTTYPSNWLDLT</sequence>
<dbReference type="RefSeq" id="WP_065354922.1">
    <property type="nucleotide sequence ID" value="NZ_CBCRYK010000015.1"/>
</dbReference>
<dbReference type="InterPro" id="IPR011051">
    <property type="entry name" value="RmlC_Cupin_sf"/>
</dbReference>
<name>A0A9X8T550_STREQ</name>
<reference evidence="1 2" key="1">
    <citation type="submission" date="2018-06" db="EMBL/GenBank/DDBJ databases">
        <authorList>
            <consortium name="Pathogen Informatics"/>
            <person name="Doyle S."/>
        </authorList>
    </citation>
    <scope>NUCLEOTIDE SEQUENCE [LARGE SCALE GENOMIC DNA]</scope>
    <source>
        <strain evidence="1 2">NCTC11564</strain>
    </source>
</reference>
<protein>
    <submittedName>
        <fullName evidence="1">Ethanolamine utilization EutQ family protein</fullName>
    </submittedName>
</protein>
<gene>
    <name evidence="1" type="primary">eutQ</name>
    <name evidence="1" type="ORF">NCTC11564_02126</name>
</gene>
<organism evidence="1 2">
    <name type="scientific">Streptococcus dysgalactiae subsp. equisimilis</name>
    <name type="common">Streptococcus equisimilis</name>
    <dbReference type="NCBI Taxonomy" id="119602"/>
    <lineage>
        <taxon>Bacteria</taxon>
        <taxon>Bacillati</taxon>
        <taxon>Bacillota</taxon>
        <taxon>Bacilli</taxon>
        <taxon>Lactobacillales</taxon>
        <taxon>Streptococcaceae</taxon>
        <taxon>Streptococcus</taxon>
    </lineage>
</organism>
<dbReference type="InterPro" id="IPR014710">
    <property type="entry name" value="RmlC-like_jellyroll"/>
</dbReference>
<proteinExistence type="predicted"/>
<dbReference type="PANTHER" id="PTHR36169">
    <property type="entry name" value="ETHANOLAMINE UTILIZATION PROTEIN EUTQ"/>
    <property type="match status" value="1"/>
</dbReference>
<accession>A0A9X8T550</accession>
<evidence type="ECO:0000313" key="2">
    <source>
        <dbReference type="Proteomes" id="UP000254559"/>
    </source>
</evidence>
<dbReference type="Pfam" id="PF06249">
    <property type="entry name" value="EutQ"/>
    <property type="match status" value="1"/>
</dbReference>
<dbReference type="InterPro" id="IPR010424">
    <property type="entry name" value="EutQ"/>
</dbReference>
<dbReference type="EMBL" id="UHFO01000001">
    <property type="protein sequence ID" value="SUN65047.1"/>
    <property type="molecule type" value="Genomic_DNA"/>
</dbReference>
<dbReference type="AlphaFoldDB" id="A0A9X8T550"/>
<dbReference type="SUPFAM" id="SSF51182">
    <property type="entry name" value="RmlC-like cupins"/>
    <property type="match status" value="1"/>
</dbReference>
<dbReference type="CDD" id="cd02228">
    <property type="entry name" value="cupin_EutQ"/>
    <property type="match status" value="1"/>
</dbReference>
<dbReference type="PANTHER" id="PTHR36169:SF1">
    <property type="entry name" value="ACETATE KINASE EUTQ"/>
    <property type="match status" value="1"/>
</dbReference>
<dbReference type="Proteomes" id="UP000254559">
    <property type="component" value="Unassembled WGS sequence"/>
</dbReference>
<comment type="caution">
    <text evidence="1">The sequence shown here is derived from an EMBL/GenBank/DDBJ whole genome shotgun (WGS) entry which is preliminary data.</text>
</comment>